<dbReference type="AlphaFoldDB" id="A0A9X3SVZ2"/>
<feature type="transmembrane region" description="Helical" evidence="1">
    <location>
        <begin position="237"/>
        <end position="256"/>
    </location>
</feature>
<proteinExistence type="predicted"/>
<dbReference type="PANTHER" id="PTHR36832:SF2">
    <property type="entry name" value="INTEGRAL MEMBRANE PROTEIN"/>
    <property type="match status" value="1"/>
</dbReference>
<keyword evidence="1" id="KW-0812">Transmembrane</keyword>
<keyword evidence="1" id="KW-0472">Membrane</keyword>
<dbReference type="Proteomes" id="UP001145799">
    <property type="component" value="Unassembled WGS sequence"/>
</dbReference>
<reference evidence="2" key="1">
    <citation type="submission" date="2022-12" db="EMBL/GenBank/DDBJ databases">
        <title>Gycomyces niveus sp.nov., a novel actinomycete isolated from soil in Shouguang.</title>
        <authorList>
            <person name="Yang X."/>
        </authorList>
    </citation>
    <scope>NUCLEOTIDE SEQUENCE</scope>
    <source>
        <strain evidence="2">DSM 44724</strain>
    </source>
</reference>
<keyword evidence="5" id="KW-1185">Reference proteome</keyword>
<evidence type="ECO:0000256" key="1">
    <source>
        <dbReference type="SAM" id="Phobius"/>
    </source>
</evidence>
<feature type="transmembrane region" description="Helical" evidence="1">
    <location>
        <begin position="72"/>
        <end position="91"/>
    </location>
</feature>
<dbReference type="InterPro" id="IPR010390">
    <property type="entry name" value="ABC-2_transporter-like"/>
</dbReference>
<feature type="transmembrane region" description="Helical" evidence="1">
    <location>
        <begin position="33"/>
        <end position="52"/>
    </location>
</feature>
<protein>
    <submittedName>
        <fullName evidence="2">ABC-2 family transporter protein</fullName>
    </submittedName>
    <submittedName>
        <fullName evidence="3">ABC-2 type transport system permease protein</fullName>
    </submittedName>
</protein>
<feature type="transmembrane region" description="Helical" evidence="1">
    <location>
        <begin position="191"/>
        <end position="217"/>
    </location>
</feature>
<dbReference type="EMBL" id="JAPZVQ010000004">
    <property type="protein sequence ID" value="MDA1385382.1"/>
    <property type="molecule type" value="Genomic_DNA"/>
</dbReference>
<feature type="transmembrane region" description="Helical" evidence="1">
    <location>
        <begin position="122"/>
        <end position="140"/>
    </location>
</feature>
<keyword evidence="1" id="KW-1133">Transmembrane helix</keyword>
<organism evidence="2 4">
    <name type="scientific">Glycomyces lechevalierae</name>
    <dbReference type="NCBI Taxonomy" id="256034"/>
    <lineage>
        <taxon>Bacteria</taxon>
        <taxon>Bacillati</taxon>
        <taxon>Actinomycetota</taxon>
        <taxon>Actinomycetes</taxon>
        <taxon>Glycomycetales</taxon>
        <taxon>Glycomycetaceae</taxon>
        <taxon>Glycomyces</taxon>
    </lineage>
</organism>
<dbReference type="PANTHER" id="PTHR36832">
    <property type="entry name" value="SLR1174 PROTEIN-RELATED"/>
    <property type="match status" value="1"/>
</dbReference>
<dbReference type="RefSeq" id="WP_270121841.1">
    <property type="nucleotide sequence ID" value="NZ_BAAAOM010000002.1"/>
</dbReference>
<dbReference type="EMBL" id="JAVDYD010000001">
    <property type="protein sequence ID" value="MDR7337001.1"/>
    <property type="molecule type" value="Genomic_DNA"/>
</dbReference>
<dbReference type="Proteomes" id="UP001183604">
    <property type="component" value="Unassembled WGS sequence"/>
</dbReference>
<evidence type="ECO:0000313" key="2">
    <source>
        <dbReference type="EMBL" id="MDA1385382.1"/>
    </source>
</evidence>
<accession>A0A9X3SVZ2</accession>
<feature type="transmembrane region" description="Helical" evidence="1">
    <location>
        <begin position="152"/>
        <end position="179"/>
    </location>
</feature>
<sequence length="273" mass="29335">MTFTPTAIRRAFDLDVALTVIAFKRRAAYKTQWFVGSLIGGTELLTSLALWAAVLAERGEVGGYDWDAMRTYYVLAFVTAAIAFGGTEGLAAQRILDGMVAIDLLKPVDFQRARAAEYTGSILGNLPTLGVGLAVSILFLDPLPPVSATAGALALVSVLLIVPLAFGLMFLSVMLCFWTRSYHGVMWSRRTITAFFSGLMVPLALMPAALQTVVGWLPFVHIATTPSNIYLGRVDTTGALGLVALEAAWCVALWLLGRVLWNRAVKVVTVHGG</sequence>
<evidence type="ECO:0000313" key="5">
    <source>
        <dbReference type="Proteomes" id="UP001183604"/>
    </source>
</evidence>
<dbReference type="Pfam" id="PF06182">
    <property type="entry name" value="ABC2_membrane_6"/>
    <property type="match status" value="1"/>
</dbReference>
<comment type="caution">
    <text evidence="2">The sequence shown here is derived from an EMBL/GenBank/DDBJ whole genome shotgun (WGS) entry which is preliminary data.</text>
</comment>
<evidence type="ECO:0000313" key="4">
    <source>
        <dbReference type="Proteomes" id="UP001145799"/>
    </source>
</evidence>
<evidence type="ECO:0000313" key="3">
    <source>
        <dbReference type="EMBL" id="MDR7337001.1"/>
    </source>
</evidence>
<reference evidence="3 5" key="2">
    <citation type="submission" date="2023-07" db="EMBL/GenBank/DDBJ databases">
        <title>Sequencing the genomes of 1000 actinobacteria strains.</title>
        <authorList>
            <person name="Klenk H.-P."/>
        </authorList>
    </citation>
    <scope>NUCLEOTIDE SEQUENCE [LARGE SCALE GENOMIC DNA]</scope>
    <source>
        <strain evidence="3 5">DSM 44724</strain>
    </source>
</reference>
<gene>
    <name evidence="3" type="ORF">J2S69_000720</name>
    <name evidence="2" type="ORF">O2L01_10325</name>
</gene>
<name>A0A9X3SVZ2_9ACTN</name>